<dbReference type="OrthoDB" id="1467719at2"/>
<evidence type="ECO:0000313" key="2">
    <source>
        <dbReference type="EMBL" id="PXV68188.1"/>
    </source>
</evidence>
<name>A0A2V3PVT0_9BACT</name>
<protein>
    <submittedName>
        <fullName evidence="2">Septum formation initiator</fullName>
    </submittedName>
</protein>
<dbReference type="Proteomes" id="UP000247973">
    <property type="component" value="Unassembled WGS sequence"/>
</dbReference>
<dbReference type="RefSeq" id="WP_110309467.1">
    <property type="nucleotide sequence ID" value="NZ_QICL01000002.1"/>
</dbReference>
<dbReference type="Pfam" id="PF04977">
    <property type="entry name" value="DivIC"/>
    <property type="match status" value="1"/>
</dbReference>
<accession>A0A2V3PVT0</accession>
<keyword evidence="1" id="KW-1133">Transmembrane helix</keyword>
<keyword evidence="3" id="KW-1185">Reference proteome</keyword>
<comment type="caution">
    <text evidence="2">The sequence shown here is derived from an EMBL/GenBank/DDBJ whole genome shotgun (WGS) entry which is preliminary data.</text>
</comment>
<gene>
    <name evidence="2" type="ORF">CLV62_102220</name>
</gene>
<keyword evidence="1" id="KW-0472">Membrane</keyword>
<dbReference type="InterPro" id="IPR007060">
    <property type="entry name" value="FtsL/DivIC"/>
</dbReference>
<sequence>MEQLKRIGRYILQKFSKIQLAIIVVLIICCFVIGDSNIFSRFGYDLEIHNLKTQIEYYQEKTETDKRKLNELRSDKDNIEKFARENYLMKREDEEVFIIE</sequence>
<organism evidence="2 3">
    <name type="scientific">Dysgonomonas alginatilytica</name>
    <dbReference type="NCBI Taxonomy" id="1605892"/>
    <lineage>
        <taxon>Bacteria</taxon>
        <taxon>Pseudomonadati</taxon>
        <taxon>Bacteroidota</taxon>
        <taxon>Bacteroidia</taxon>
        <taxon>Bacteroidales</taxon>
        <taxon>Dysgonomonadaceae</taxon>
        <taxon>Dysgonomonas</taxon>
    </lineage>
</organism>
<keyword evidence="1" id="KW-0812">Transmembrane</keyword>
<dbReference type="EMBL" id="QICL01000002">
    <property type="protein sequence ID" value="PXV68188.1"/>
    <property type="molecule type" value="Genomic_DNA"/>
</dbReference>
<dbReference type="AlphaFoldDB" id="A0A2V3PVT0"/>
<evidence type="ECO:0000313" key="3">
    <source>
        <dbReference type="Proteomes" id="UP000247973"/>
    </source>
</evidence>
<reference evidence="2 3" key="1">
    <citation type="submission" date="2018-03" db="EMBL/GenBank/DDBJ databases">
        <title>Genomic Encyclopedia of Archaeal and Bacterial Type Strains, Phase II (KMG-II): from individual species to whole genera.</title>
        <authorList>
            <person name="Goeker M."/>
        </authorList>
    </citation>
    <scope>NUCLEOTIDE SEQUENCE [LARGE SCALE GENOMIC DNA]</scope>
    <source>
        <strain evidence="2 3">DSM 100214</strain>
    </source>
</reference>
<evidence type="ECO:0000256" key="1">
    <source>
        <dbReference type="SAM" id="Phobius"/>
    </source>
</evidence>
<feature type="transmembrane region" description="Helical" evidence="1">
    <location>
        <begin position="20"/>
        <end position="39"/>
    </location>
</feature>
<proteinExistence type="predicted"/>